<feature type="domain" description="HAT C-terminal dimerisation" evidence="2">
    <location>
        <begin position="71"/>
        <end position="147"/>
    </location>
</feature>
<name>A0A914NG96_MELIC</name>
<evidence type="ECO:0000259" key="2">
    <source>
        <dbReference type="Pfam" id="PF05699"/>
    </source>
</evidence>
<sequence length="173" mass="19508">MAIASMDKESDADDKESDAFEATSSIDFESDKSDESVTKFDIWKPKSPAPISIDPHECQTTRIQLQLASLKVISRPAPDSDVFIWWSNHAKQFPDLHHLARILLSIPSTSVCSERLFTKAGLIFSNTLRNRLSGELVEKILLVKANMDKLQLAPVSDDDEFEEEQTEQQENND</sequence>
<proteinExistence type="predicted"/>
<dbReference type="PANTHER" id="PTHR47611">
    <property type="entry name" value="HAT DIMERISATION DOMAIN, C-TERMINAL"/>
    <property type="match status" value="1"/>
</dbReference>
<evidence type="ECO:0000256" key="1">
    <source>
        <dbReference type="SAM" id="MobiDB-lite"/>
    </source>
</evidence>
<evidence type="ECO:0000313" key="3">
    <source>
        <dbReference type="Proteomes" id="UP000887563"/>
    </source>
</evidence>
<dbReference type="Pfam" id="PF05699">
    <property type="entry name" value="Dimer_Tnp_hAT"/>
    <property type="match status" value="1"/>
</dbReference>
<evidence type="ECO:0000313" key="5">
    <source>
        <dbReference type="WBParaSite" id="Minc3s06173g39446"/>
    </source>
</evidence>
<dbReference type="WBParaSite" id="Minc3s06173g39446">
    <property type="protein sequence ID" value="Minc3s06173g39446"/>
    <property type="gene ID" value="Minc3s06173g39446"/>
</dbReference>
<reference evidence="4 5" key="1">
    <citation type="submission" date="2022-11" db="UniProtKB">
        <authorList>
            <consortium name="WormBaseParasite"/>
        </authorList>
    </citation>
    <scope>IDENTIFICATION</scope>
</reference>
<dbReference type="SUPFAM" id="SSF53098">
    <property type="entry name" value="Ribonuclease H-like"/>
    <property type="match status" value="1"/>
</dbReference>
<dbReference type="AlphaFoldDB" id="A0A914NG96"/>
<dbReference type="InterPro" id="IPR012337">
    <property type="entry name" value="RNaseH-like_sf"/>
</dbReference>
<feature type="compositionally biased region" description="Acidic residues" evidence="1">
    <location>
        <begin position="156"/>
        <end position="173"/>
    </location>
</feature>
<accession>A0A914NG96</accession>
<feature type="region of interest" description="Disordered" evidence="1">
    <location>
        <begin position="154"/>
        <end position="173"/>
    </location>
</feature>
<dbReference type="WBParaSite" id="Minc3s01272g22343">
    <property type="protein sequence ID" value="Minc3s01272g22343"/>
    <property type="gene ID" value="Minc3s01272g22343"/>
</dbReference>
<organism evidence="3 5">
    <name type="scientific">Meloidogyne incognita</name>
    <name type="common">Southern root-knot nematode worm</name>
    <name type="synonym">Oxyuris incognita</name>
    <dbReference type="NCBI Taxonomy" id="6306"/>
    <lineage>
        <taxon>Eukaryota</taxon>
        <taxon>Metazoa</taxon>
        <taxon>Ecdysozoa</taxon>
        <taxon>Nematoda</taxon>
        <taxon>Chromadorea</taxon>
        <taxon>Rhabditida</taxon>
        <taxon>Tylenchina</taxon>
        <taxon>Tylenchomorpha</taxon>
        <taxon>Tylenchoidea</taxon>
        <taxon>Meloidogynidae</taxon>
        <taxon>Meloidogyninae</taxon>
        <taxon>Meloidogyne</taxon>
        <taxon>Meloidogyne incognita group</taxon>
    </lineage>
</organism>
<protein>
    <submittedName>
        <fullName evidence="4 5">HAT C-terminal dimerisation domain-containing protein</fullName>
    </submittedName>
</protein>
<evidence type="ECO:0000313" key="4">
    <source>
        <dbReference type="WBParaSite" id="Minc3s01272g22343"/>
    </source>
</evidence>
<dbReference type="PANTHER" id="PTHR47611:SF1">
    <property type="entry name" value="CCHC-TYPE DOMAIN-CONTAINING PROTEIN"/>
    <property type="match status" value="1"/>
</dbReference>
<dbReference type="InterPro" id="IPR008906">
    <property type="entry name" value="HATC_C_dom"/>
</dbReference>
<keyword evidence="3" id="KW-1185">Reference proteome</keyword>
<dbReference type="GO" id="GO:0046983">
    <property type="term" value="F:protein dimerization activity"/>
    <property type="evidence" value="ECO:0007669"/>
    <property type="project" value="InterPro"/>
</dbReference>
<dbReference type="Proteomes" id="UP000887563">
    <property type="component" value="Unplaced"/>
</dbReference>
<feature type="region of interest" description="Disordered" evidence="1">
    <location>
        <begin position="1"/>
        <end position="35"/>
    </location>
</feature>